<evidence type="ECO:0000256" key="2">
    <source>
        <dbReference type="ARBA" id="ARBA00022771"/>
    </source>
</evidence>
<proteinExistence type="predicted"/>
<dbReference type="InterPro" id="IPR035896">
    <property type="entry name" value="AN1-like_Znf"/>
</dbReference>
<keyword evidence="2" id="KW-0863">Zinc-finger</keyword>
<dbReference type="Pfam" id="PF01428">
    <property type="entry name" value="zf-AN1"/>
    <property type="match status" value="1"/>
</dbReference>
<dbReference type="InterPro" id="IPR050652">
    <property type="entry name" value="AN1_A20_ZnFinger"/>
</dbReference>
<feature type="domain" description="AN1-type" evidence="4">
    <location>
        <begin position="56"/>
        <end position="104"/>
    </location>
</feature>
<keyword evidence="3" id="KW-0862">Zinc</keyword>
<protein>
    <recommendedName>
        <fullName evidence="4">AN1-type domain-containing protein</fullName>
    </recommendedName>
</protein>
<dbReference type="PROSITE" id="PS51039">
    <property type="entry name" value="ZF_AN1"/>
    <property type="match status" value="1"/>
</dbReference>
<dbReference type="Gene3D" id="4.10.1110.10">
    <property type="entry name" value="AN1-like Zinc finger"/>
    <property type="match status" value="1"/>
</dbReference>
<dbReference type="PANTHER" id="PTHR10634:SF67">
    <property type="entry name" value="AN1-TYPE ZINC FINGER PROTEIN 3"/>
    <property type="match status" value="1"/>
</dbReference>
<reference evidence="5" key="1">
    <citation type="journal article" date="2020" name="Nature">
        <title>Giant virus diversity and host interactions through global metagenomics.</title>
        <authorList>
            <person name="Schulz F."/>
            <person name="Roux S."/>
            <person name="Paez-Espino D."/>
            <person name="Jungbluth S."/>
            <person name="Walsh D.A."/>
            <person name="Denef V.J."/>
            <person name="McMahon K.D."/>
            <person name="Konstantinidis K.T."/>
            <person name="Eloe-Fadrosh E.A."/>
            <person name="Kyrpides N.C."/>
            <person name="Woyke T."/>
        </authorList>
    </citation>
    <scope>NUCLEOTIDE SEQUENCE</scope>
    <source>
        <strain evidence="5">GVMAG-M-3300020169-51</strain>
    </source>
</reference>
<evidence type="ECO:0000256" key="3">
    <source>
        <dbReference type="ARBA" id="ARBA00022833"/>
    </source>
</evidence>
<name>A0A6C0C0U1_9ZZZZ</name>
<organism evidence="5">
    <name type="scientific">viral metagenome</name>
    <dbReference type="NCBI Taxonomy" id="1070528"/>
    <lineage>
        <taxon>unclassified sequences</taxon>
        <taxon>metagenomes</taxon>
        <taxon>organismal metagenomes</taxon>
    </lineage>
</organism>
<dbReference type="SUPFAM" id="SSF118310">
    <property type="entry name" value="AN1-like Zinc finger"/>
    <property type="match status" value="1"/>
</dbReference>
<evidence type="ECO:0000313" key="5">
    <source>
        <dbReference type="EMBL" id="QHS97173.1"/>
    </source>
</evidence>
<evidence type="ECO:0000256" key="1">
    <source>
        <dbReference type="ARBA" id="ARBA00022723"/>
    </source>
</evidence>
<keyword evidence="1" id="KW-0479">Metal-binding</keyword>
<dbReference type="PANTHER" id="PTHR10634">
    <property type="entry name" value="AN1-TYPE ZINC FINGER PROTEIN"/>
    <property type="match status" value="1"/>
</dbReference>
<sequence length="125" mass="14897">MLYFIPEDVNVLLNGRIVKRKLCSDEDIIKPYEKKDKKKMGSKKEIEKKIEKKIHKKSKKRCNLIGCKKKLKLSDLECNCKFRFCSKHRLPELHFCTQNFKEKNRQKYLKRVQLGGGEVIKLDKI</sequence>
<dbReference type="GO" id="GO:0008270">
    <property type="term" value="F:zinc ion binding"/>
    <property type="evidence" value="ECO:0007669"/>
    <property type="project" value="UniProtKB-KW"/>
</dbReference>
<accession>A0A6C0C0U1</accession>
<dbReference type="EMBL" id="MN739291">
    <property type="protein sequence ID" value="QHS97173.1"/>
    <property type="molecule type" value="Genomic_DNA"/>
</dbReference>
<evidence type="ECO:0000259" key="4">
    <source>
        <dbReference type="PROSITE" id="PS51039"/>
    </source>
</evidence>
<dbReference type="AlphaFoldDB" id="A0A6C0C0U1"/>
<dbReference type="InterPro" id="IPR000058">
    <property type="entry name" value="Znf_AN1"/>
</dbReference>
<dbReference type="SMART" id="SM00154">
    <property type="entry name" value="ZnF_AN1"/>
    <property type="match status" value="1"/>
</dbReference>